<reference evidence="1 2" key="1">
    <citation type="submission" date="2020-04" db="EMBL/GenBank/DDBJ databases">
        <title>Perkinsus olseni comparative genomics.</title>
        <authorList>
            <person name="Bogema D.R."/>
        </authorList>
    </citation>
    <scope>NUCLEOTIDE SEQUENCE [LARGE SCALE GENOMIC DNA]</scope>
    <source>
        <strain evidence="1 2">ATCC PRA-207</strain>
    </source>
</reference>
<dbReference type="OMA" id="ARMVWSH"/>
<name>A0A7J6RPZ4_PEROL</name>
<organism evidence="1 2">
    <name type="scientific">Perkinsus olseni</name>
    <name type="common">Perkinsus atlanticus</name>
    <dbReference type="NCBI Taxonomy" id="32597"/>
    <lineage>
        <taxon>Eukaryota</taxon>
        <taxon>Sar</taxon>
        <taxon>Alveolata</taxon>
        <taxon>Perkinsozoa</taxon>
        <taxon>Perkinsea</taxon>
        <taxon>Perkinsida</taxon>
        <taxon>Perkinsidae</taxon>
        <taxon>Perkinsus</taxon>
    </lineage>
</organism>
<accession>A0A7J6RPZ4</accession>
<gene>
    <name evidence="1" type="primary">PNPLA6_10</name>
    <name evidence="1" type="ORF">FOZ63_022876</name>
</gene>
<protein>
    <submittedName>
        <fullName evidence="1">Neuropathy target esterase</fullName>
    </submittedName>
</protein>
<sequence length="473" mass="52127">MKSDSQVVSLELRLIEYLWGRNPKSSGPIAELEACIRDYLPPAGYSLDCPKERVTLTSQPDFLLPRGDAMVGVHATWNELTLWPVANGGEVTVLEPGCDPRGSLFAYDRDADRLMVLHDNNNRLMIHYVGEGSRPPSLIAVKGIPSNVSNGTIAFGHGYLYCAFTQRNVLEVYCIKVDGSGGGALARMVWSHAVAANVPCPPNLKCRGTENGVVDVMFRARVDGFRLATLRLNTEGLPVVASSTLYRLPELDGRLQNLEPQYVGFIGENWIGALGERLSTSPGSAGGKSYWLMVVDRDGHFVGCAMKGAGSIDVKQVVAGVRDTVYILVETKSTLSEWKSGWSSGTPGVQSCDLHALHVYKGDGYLDIVLYAITDVVWSHFNLGGMSRAIKNTARLSGLVDRLFLSLRSTFDVVRRTFVDVANCSCQSPKLLCQKSLCRRKDWKKRAASPSIWRDWWSLRICIYPSGRKRTHP</sequence>
<dbReference type="EMBL" id="JABANO010024040">
    <property type="protein sequence ID" value="KAF4722545.1"/>
    <property type="molecule type" value="Genomic_DNA"/>
</dbReference>
<comment type="caution">
    <text evidence="1">The sequence shown here is derived from an EMBL/GenBank/DDBJ whole genome shotgun (WGS) entry which is preliminary data.</text>
</comment>
<dbReference type="Proteomes" id="UP000553632">
    <property type="component" value="Unassembled WGS sequence"/>
</dbReference>
<keyword evidence="2" id="KW-1185">Reference proteome</keyword>
<evidence type="ECO:0000313" key="2">
    <source>
        <dbReference type="Proteomes" id="UP000553632"/>
    </source>
</evidence>
<proteinExistence type="predicted"/>
<evidence type="ECO:0000313" key="1">
    <source>
        <dbReference type="EMBL" id="KAF4722545.1"/>
    </source>
</evidence>
<dbReference type="AlphaFoldDB" id="A0A7J6RPZ4"/>